<evidence type="ECO:0000256" key="1">
    <source>
        <dbReference type="ARBA" id="ARBA00023015"/>
    </source>
</evidence>
<protein>
    <submittedName>
        <fullName evidence="5">AraC-type DNA-binding protein</fullName>
    </submittedName>
</protein>
<sequence>MHAAHILNIDINPALQDSFSVAEISGQLFEDNTLRRISFNELILVKEGHGNISIDGATYNITPHSLFIISKGQIYAVNGDNHLEGYALQFGDCFWEKAPASASNCKAVLFNDPSGHQQMQLNQQDEEALVSLLKTILDEFNTPDYVNKADALAAYLKILMIKVANINSLLHEGHSTIENKLYRQYVELVSKEYRNTHEVTDYAEKLGISYRQLADLCKRCAGKRAKDIINGQLVAEAKRMLQFSSKPVKEISYLLNFATPYQFSNFFKKETQLSPNDYRTQFVKIGI</sequence>
<dbReference type="PROSITE" id="PS01124">
    <property type="entry name" value="HTH_ARAC_FAMILY_2"/>
    <property type="match status" value="1"/>
</dbReference>
<dbReference type="InterPro" id="IPR037923">
    <property type="entry name" value="HTH-like"/>
</dbReference>
<reference evidence="5 6" key="1">
    <citation type="submission" date="2016-10" db="EMBL/GenBank/DDBJ databases">
        <authorList>
            <person name="de Groot N.N."/>
        </authorList>
    </citation>
    <scope>NUCLEOTIDE SEQUENCE [LARGE SCALE GENOMIC DNA]</scope>
    <source>
        <strain evidence="5 6">DSM 527</strain>
    </source>
</reference>
<dbReference type="Gene3D" id="1.10.10.60">
    <property type="entry name" value="Homeodomain-like"/>
    <property type="match status" value="1"/>
</dbReference>
<dbReference type="STRING" id="104663.SAMN04488121_105117"/>
<evidence type="ECO:0000259" key="4">
    <source>
        <dbReference type="PROSITE" id="PS01124"/>
    </source>
</evidence>
<feature type="domain" description="HTH araC/xylS-type" evidence="4">
    <location>
        <begin position="183"/>
        <end position="281"/>
    </location>
</feature>
<dbReference type="SUPFAM" id="SSF51215">
    <property type="entry name" value="Regulatory protein AraC"/>
    <property type="match status" value="1"/>
</dbReference>
<dbReference type="PANTHER" id="PTHR43280:SF32">
    <property type="entry name" value="TRANSCRIPTIONAL REGULATORY PROTEIN"/>
    <property type="match status" value="1"/>
</dbReference>
<gene>
    <name evidence="5" type="ORF">SAMN04488121_105117</name>
</gene>
<organism evidence="5 6">
    <name type="scientific">Chitinophaga filiformis</name>
    <name type="common">Myxococcus filiformis</name>
    <name type="synonym">Flexibacter filiformis</name>
    <dbReference type="NCBI Taxonomy" id="104663"/>
    <lineage>
        <taxon>Bacteria</taxon>
        <taxon>Pseudomonadati</taxon>
        <taxon>Bacteroidota</taxon>
        <taxon>Chitinophagia</taxon>
        <taxon>Chitinophagales</taxon>
        <taxon>Chitinophagaceae</taxon>
        <taxon>Chitinophaga</taxon>
    </lineage>
</organism>
<proteinExistence type="predicted"/>
<dbReference type="EMBL" id="FNBN01000005">
    <property type="protein sequence ID" value="SDG59091.1"/>
    <property type="molecule type" value="Genomic_DNA"/>
</dbReference>
<dbReference type="Pfam" id="PF12833">
    <property type="entry name" value="HTH_18"/>
    <property type="match status" value="1"/>
</dbReference>
<evidence type="ECO:0000256" key="3">
    <source>
        <dbReference type="ARBA" id="ARBA00023163"/>
    </source>
</evidence>
<dbReference type="AlphaFoldDB" id="A0A1G7VHR1"/>
<dbReference type="GO" id="GO:0043565">
    <property type="term" value="F:sequence-specific DNA binding"/>
    <property type="evidence" value="ECO:0007669"/>
    <property type="project" value="InterPro"/>
</dbReference>
<dbReference type="InterPro" id="IPR018060">
    <property type="entry name" value="HTH_AraC"/>
</dbReference>
<dbReference type="InterPro" id="IPR009057">
    <property type="entry name" value="Homeodomain-like_sf"/>
</dbReference>
<dbReference type="RefSeq" id="WP_089834786.1">
    <property type="nucleotide sequence ID" value="NZ_FNBN01000005.1"/>
</dbReference>
<accession>A0A1G7VHR1</accession>
<evidence type="ECO:0000256" key="2">
    <source>
        <dbReference type="ARBA" id="ARBA00023125"/>
    </source>
</evidence>
<keyword evidence="2 5" id="KW-0238">DNA-binding</keyword>
<dbReference type="OrthoDB" id="931734at2"/>
<name>A0A1G7VHR1_CHIFI</name>
<dbReference type="PANTHER" id="PTHR43280">
    <property type="entry name" value="ARAC-FAMILY TRANSCRIPTIONAL REGULATOR"/>
    <property type="match status" value="1"/>
</dbReference>
<dbReference type="GO" id="GO:0003700">
    <property type="term" value="F:DNA-binding transcription factor activity"/>
    <property type="evidence" value="ECO:0007669"/>
    <property type="project" value="InterPro"/>
</dbReference>
<evidence type="ECO:0000313" key="6">
    <source>
        <dbReference type="Proteomes" id="UP000199045"/>
    </source>
</evidence>
<evidence type="ECO:0000313" key="5">
    <source>
        <dbReference type="EMBL" id="SDG59091.1"/>
    </source>
</evidence>
<keyword evidence="1" id="KW-0805">Transcription regulation</keyword>
<dbReference type="Proteomes" id="UP000199045">
    <property type="component" value="Unassembled WGS sequence"/>
</dbReference>
<dbReference type="SMART" id="SM00342">
    <property type="entry name" value="HTH_ARAC"/>
    <property type="match status" value="1"/>
</dbReference>
<dbReference type="SUPFAM" id="SSF46689">
    <property type="entry name" value="Homeodomain-like"/>
    <property type="match status" value="1"/>
</dbReference>
<keyword evidence="3" id="KW-0804">Transcription</keyword>